<dbReference type="InterPro" id="IPR003593">
    <property type="entry name" value="AAA+_ATPase"/>
</dbReference>
<keyword evidence="1" id="KW-0547">Nucleotide-binding</keyword>
<dbReference type="SUPFAM" id="SSF52540">
    <property type="entry name" value="P-loop containing nucleoside triphosphate hydrolases"/>
    <property type="match status" value="1"/>
</dbReference>
<evidence type="ECO:0000313" key="10">
    <source>
        <dbReference type="Proteomes" id="UP000027778"/>
    </source>
</evidence>
<dbReference type="InterPro" id="IPR000644">
    <property type="entry name" value="CBS_dom"/>
</dbReference>
<name>A0A073KBS0_9BACI</name>
<dbReference type="Pfam" id="PF00158">
    <property type="entry name" value="Sigma54_activat"/>
    <property type="match status" value="1"/>
</dbReference>
<dbReference type="SUPFAM" id="SSF46689">
    <property type="entry name" value="Homeodomain-like"/>
    <property type="match status" value="1"/>
</dbReference>
<protein>
    <submittedName>
        <fullName evidence="9">Transcriptional regulator</fullName>
    </submittedName>
</protein>
<dbReference type="InterPro" id="IPR025944">
    <property type="entry name" value="Sigma_54_int_dom_CS"/>
</dbReference>
<dbReference type="SMART" id="SM00382">
    <property type="entry name" value="AAA"/>
    <property type="match status" value="1"/>
</dbReference>
<dbReference type="InterPro" id="IPR009057">
    <property type="entry name" value="Homeodomain-like_sf"/>
</dbReference>
<dbReference type="OrthoDB" id="9771372at2"/>
<dbReference type="PRINTS" id="PR01590">
    <property type="entry name" value="HTHFIS"/>
</dbReference>
<dbReference type="InterPro" id="IPR002197">
    <property type="entry name" value="HTH_Fis"/>
</dbReference>
<dbReference type="PROSITE" id="PS51371">
    <property type="entry name" value="CBS"/>
    <property type="match status" value="1"/>
</dbReference>
<dbReference type="PROSITE" id="PS00675">
    <property type="entry name" value="SIGMA54_INTERACT_1"/>
    <property type="match status" value="1"/>
</dbReference>
<dbReference type="Gene3D" id="1.10.8.60">
    <property type="match status" value="1"/>
</dbReference>
<evidence type="ECO:0000259" key="7">
    <source>
        <dbReference type="PROSITE" id="PS50112"/>
    </source>
</evidence>
<organism evidence="9 10">
    <name type="scientific">Bacillus gaemokensis</name>
    <dbReference type="NCBI Taxonomy" id="574375"/>
    <lineage>
        <taxon>Bacteria</taxon>
        <taxon>Bacillati</taxon>
        <taxon>Bacillota</taxon>
        <taxon>Bacilli</taxon>
        <taxon>Bacillales</taxon>
        <taxon>Bacillaceae</taxon>
        <taxon>Bacillus</taxon>
        <taxon>Bacillus cereus group</taxon>
    </lineage>
</organism>
<evidence type="ECO:0000256" key="2">
    <source>
        <dbReference type="ARBA" id="ARBA00022840"/>
    </source>
</evidence>
<keyword evidence="10" id="KW-1185">Reference proteome</keyword>
<evidence type="ECO:0000259" key="6">
    <source>
        <dbReference type="PROSITE" id="PS50045"/>
    </source>
</evidence>
<dbReference type="STRING" id="574375.AZF08_15795"/>
<feature type="domain" description="Sigma-54 factor interaction" evidence="6">
    <location>
        <begin position="270"/>
        <end position="500"/>
    </location>
</feature>
<dbReference type="SUPFAM" id="SSF55785">
    <property type="entry name" value="PYP-like sensor domain (PAS domain)"/>
    <property type="match status" value="1"/>
</dbReference>
<accession>A0A073KBS0</accession>
<dbReference type="InterPro" id="IPR002078">
    <property type="entry name" value="Sigma_54_int"/>
</dbReference>
<reference evidence="9 10" key="1">
    <citation type="submission" date="2014-06" db="EMBL/GenBank/DDBJ databases">
        <title>Draft genome sequence of Bacillus gaemokensis JCM 15801 (MCCC 1A00707).</title>
        <authorList>
            <person name="Lai Q."/>
            <person name="Liu Y."/>
            <person name="Shao Z."/>
        </authorList>
    </citation>
    <scope>NUCLEOTIDE SEQUENCE [LARGE SCALE GENOMIC DNA]</scope>
    <source>
        <strain evidence="9 10">JCM 15801</strain>
    </source>
</reference>
<dbReference type="InterPro" id="IPR046342">
    <property type="entry name" value="CBS_dom_sf"/>
</dbReference>
<gene>
    <name evidence="9" type="ORF">BAGA_04640</name>
</gene>
<dbReference type="Pfam" id="PF00571">
    <property type="entry name" value="CBS"/>
    <property type="match status" value="1"/>
</dbReference>
<dbReference type="PANTHER" id="PTHR32071">
    <property type="entry name" value="TRANSCRIPTIONAL REGULATORY PROTEIN"/>
    <property type="match status" value="1"/>
</dbReference>
<dbReference type="PANTHER" id="PTHR32071:SF57">
    <property type="entry name" value="C4-DICARBOXYLATE TRANSPORT TRANSCRIPTIONAL REGULATORY PROTEIN DCTD"/>
    <property type="match status" value="1"/>
</dbReference>
<sequence>MNSIEDYSVGKWLNDDFQFVKMNTTVAEAIDLFIASATHELPVLEGNRMAGIVKLLDCVQWMKENSNECTPVCMIAQQNFCQGSTEKQMEEVKCLPLYVINEKSGVLEGVIGQSELLAFQTFLEQQLKESKRLIEWFLLSFDTAYEGIAIVDERGVIQMFNDTYSCFVGVTKEEAIGQLAENVIENTRLPVVLKTGVPERNQVHRLQGQNLVVHRMPIWKQGRVIGAVGMLIHEGISDIYKILERFDQKDGSVKPLFSKPRKKQIRFEDILGESQTISETKKMARKAAQTKASVLITGESGVGKEQFARAIHDTGITKNGPFISVNCAAIPENLLESELFGYAEGAFTGAKKNGKAGKFELANHGTLFLDEIGDMSLLTQVKILRVLQEREIERIGGTHPISVDFRLIAATNKDLKQMVKEGTFREDLYHRLHVIPIHIPALRFRKQDIPLIVEEHIQKLCQTYGAEEKTLDKEVLRLMFHYNWPGNVRELINVLERLFALSDDAHIRTKDLPEEFYYRDMEQKKLVPMIQSLPAKQEAMKVVREEEERGLIERVLKEAKGNKSKAAALLGISRATLYNKLSRFKI</sequence>
<dbReference type="InterPro" id="IPR058031">
    <property type="entry name" value="AAA_lid_NorR"/>
</dbReference>
<dbReference type="SUPFAM" id="SSF54631">
    <property type="entry name" value="CBS-domain pair"/>
    <property type="match status" value="1"/>
</dbReference>
<evidence type="ECO:0000256" key="5">
    <source>
        <dbReference type="PROSITE-ProRule" id="PRU00703"/>
    </source>
</evidence>
<dbReference type="Gene3D" id="3.40.50.300">
    <property type="entry name" value="P-loop containing nucleotide triphosphate hydrolases"/>
    <property type="match status" value="1"/>
</dbReference>
<dbReference type="EMBL" id="JOTM01000010">
    <property type="protein sequence ID" value="KEK24005.1"/>
    <property type="molecule type" value="Genomic_DNA"/>
</dbReference>
<dbReference type="InterPro" id="IPR025662">
    <property type="entry name" value="Sigma_54_int_dom_ATP-bd_1"/>
</dbReference>
<dbReference type="GO" id="GO:0043565">
    <property type="term" value="F:sequence-specific DNA binding"/>
    <property type="evidence" value="ECO:0007669"/>
    <property type="project" value="InterPro"/>
</dbReference>
<dbReference type="InterPro" id="IPR035965">
    <property type="entry name" value="PAS-like_dom_sf"/>
</dbReference>
<dbReference type="FunFam" id="3.40.50.300:FF:000006">
    <property type="entry name" value="DNA-binding transcriptional regulator NtrC"/>
    <property type="match status" value="1"/>
</dbReference>
<dbReference type="Proteomes" id="UP000027778">
    <property type="component" value="Unassembled WGS sequence"/>
</dbReference>
<feature type="domain" description="PAS" evidence="7">
    <location>
        <begin position="141"/>
        <end position="178"/>
    </location>
</feature>
<dbReference type="Pfam" id="PF25601">
    <property type="entry name" value="AAA_lid_14"/>
    <property type="match status" value="1"/>
</dbReference>
<dbReference type="AlphaFoldDB" id="A0A073KBS0"/>
<keyword evidence="4" id="KW-0804">Transcription</keyword>
<keyword evidence="2" id="KW-0067">ATP-binding</keyword>
<dbReference type="CDD" id="cd00009">
    <property type="entry name" value="AAA"/>
    <property type="match status" value="1"/>
</dbReference>
<dbReference type="InterPro" id="IPR027417">
    <property type="entry name" value="P-loop_NTPase"/>
</dbReference>
<evidence type="ECO:0000256" key="4">
    <source>
        <dbReference type="ARBA" id="ARBA00023163"/>
    </source>
</evidence>
<evidence type="ECO:0000256" key="1">
    <source>
        <dbReference type="ARBA" id="ARBA00022741"/>
    </source>
</evidence>
<dbReference type="GO" id="GO:0006355">
    <property type="term" value="P:regulation of DNA-templated transcription"/>
    <property type="evidence" value="ECO:0007669"/>
    <property type="project" value="InterPro"/>
</dbReference>
<dbReference type="Pfam" id="PF02954">
    <property type="entry name" value="HTH_8"/>
    <property type="match status" value="1"/>
</dbReference>
<dbReference type="Gene3D" id="1.10.10.60">
    <property type="entry name" value="Homeodomain-like"/>
    <property type="match status" value="1"/>
</dbReference>
<proteinExistence type="predicted"/>
<keyword evidence="3" id="KW-0805">Transcription regulation</keyword>
<dbReference type="Gene3D" id="3.90.1280.20">
    <property type="match status" value="1"/>
</dbReference>
<feature type="domain" description="CBS" evidence="8">
    <location>
        <begin position="13"/>
        <end position="68"/>
    </location>
</feature>
<dbReference type="PROSITE" id="PS50112">
    <property type="entry name" value="PAS"/>
    <property type="match status" value="1"/>
</dbReference>
<dbReference type="PROSITE" id="PS00688">
    <property type="entry name" value="SIGMA54_INTERACT_3"/>
    <property type="match status" value="1"/>
</dbReference>
<evidence type="ECO:0000313" key="9">
    <source>
        <dbReference type="EMBL" id="KEK24005.1"/>
    </source>
</evidence>
<dbReference type="InterPro" id="IPR000014">
    <property type="entry name" value="PAS"/>
</dbReference>
<dbReference type="GO" id="GO:0005524">
    <property type="term" value="F:ATP binding"/>
    <property type="evidence" value="ECO:0007669"/>
    <property type="project" value="UniProtKB-KW"/>
</dbReference>
<keyword evidence="5" id="KW-0129">CBS domain</keyword>
<comment type="caution">
    <text evidence="9">The sequence shown here is derived from an EMBL/GenBank/DDBJ whole genome shotgun (WGS) entry which is preliminary data.</text>
</comment>
<dbReference type="eggNOG" id="COG3829">
    <property type="taxonomic scope" value="Bacteria"/>
</dbReference>
<dbReference type="PROSITE" id="PS50045">
    <property type="entry name" value="SIGMA54_INTERACT_4"/>
    <property type="match status" value="1"/>
</dbReference>
<evidence type="ECO:0000259" key="8">
    <source>
        <dbReference type="PROSITE" id="PS51371"/>
    </source>
</evidence>
<evidence type="ECO:0000256" key="3">
    <source>
        <dbReference type="ARBA" id="ARBA00023015"/>
    </source>
</evidence>
<dbReference type="RefSeq" id="WP_033674865.1">
    <property type="nucleotide sequence ID" value="NZ_JOTM01000010.1"/>
</dbReference>
<dbReference type="Gene3D" id="3.30.450.20">
    <property type="entry name" value="PAS domain"/>
    <property type="match status" value="1"/>
</dbReference>